<dbReference type="InterPro" id="IPR016163">
    <property type="entry name" value="Ald_DH_C"/>
</dbReference>
<dbReference type="InterPro" id="IPR016160">
    <property type="entry name" value="Ald_DH_CS_CYS"/>
</dbReference>
<evidence type="ECO:0000313" key="10">
    <source>
        <dbReference type="EMBL" id="CAG8642879.1"/>
    </source>
</evidence>
<feature type="transmembrane region" description="Helical" evidence="8">
    <location>
        <begin position="115"/>
        <end position="139"/>
    </location>
</feature>
<keyword evidence="8" id="KW-0472">Membrane</keyword>
<evidence type="ECO:0000256" key="6">
    <source>
        <dbReference type="PROSITE-ProRule" id="PRU10007"/>
    </source>
</evidence>
<dbReference type="InterPro" id="IPR016162">
    <property type="entry name" value="Ald_DH_N"/>
</dbReference>
<comment type="caution">
    <text evidence="10">The sequence shown here is derived from an EMBL/GenBank/DDBJ whole genome shotgun (WGS) entry which is preliminary data.</text>
</comment>
<dbReference type="Pfam" id="PF00171">
    <property type="entry name" value="Aldedh"/>
    <property type="match status" value="1"/>
</dbReference>
<feature type="transmembrane region" description="Helical" evidence="8">
    <location>
        <begin position="484"/>
        <end position="505"/>
    </location>
</feature>
<organism evidence="10 11">
    <name type="scientific">Ambispora leptoticha</name>
    <dbReference type="NCBI Taxonomy" id="144679"/>
    <lineage>
        <taxon>Eukaryota</taxon>
        <taxon>Fungi</taxon>
        <taxon>Fungi incertae sedis</taxon>
        <taxon>Mucoromycota</taxon>
        <taxon>Glomeromycotina</taxon>
        <taxon>Glomeromycetes</taxon>
        <taxon>Archaeosporales</taxon>
        <taxon>Ambisporaceae</taxon>
        <taxon>Ambispora</taxon>
    </lineage>
</organism>
<evidence type="ECO:0000313" key="11">
    <source>
        <dbReference type="Proteomes" id="UP000789508"/>
    </source>
</evidence>
<dbReference type="PROSITE" id="PS00070">
    <property type="entry name" value="ALDEHYDE_DEHYDR_CYS"/>
    <property type="match status" value="1"/>
</dbReference>
<dbReference type="EMBL" id="CAJVPS010008407">
    <property type="protein sequence ID" value="CAG8642879.1"/>
    <property type="molecule type" value="Genomic_DNA"/>
</dbReference>
<dbReference type="PANTHER" id="PTHR43570">
    <property type="entry name" value="ALDEHYDE DEHYDROGENASE"/>
    <property type="match status" value="1"/>
</dbReference>
<evidence type="ECO:0000256" key="5">
    <source>
        <dbReference type="PIRSR" id="PIRSR036492-1"/>
    </source>
</evidence>
<dbReference type="PROSITE" id="PS00687">
    <property type="entry name" value="ALDEHYDE_DEHYDR_GLU"/>
    <property type="match status" value="1"/>
</dbReference>
<evidence type="ECO:0000256" key="1">
    <source>
        <dbReference type="ARBA" id="ARBA00009986"/>
    </source>
</evidence>
<dbReference type="AlphaFoldDB" id="A0A9N9GY53"/>
<dbReference type="SUPFAM" id="SSF53720">
    <property type="entry name" value="ALDH-like"/>
    <property type="match status" value="1"/>
</dbReference>
<keyword evidence="11" id="KW-1185">Reference proteome</keyword>
<feature type="active site" evidence="5 6">
    <location>
        <position position="218"/>
    </location>
</feature>
<dbReference type="Gene3D" id="3.40.309.10">
    <property type="entry name" value="Aldehyde Dehydrogenase, Chain A, domain 2"/>
    <property type="match status" value="1"/>
</dbReference>
<comment type="similarity">
    <text evidence="1 4 7">Belongs to the aldehyde dehydrogenase family.</text>
</comment>
<dbReference type="InterPro" id="IPR015590">
    <property type="entry name" value="Aldehyde_DH_dom"/>
</dbReference>
<reference evidence="10" key="1">
    <citation type="submission" date="2021-06" db="EMBL/GenBank/DDBJ databases">
        <authorList>
            <person name="Kallberg Y."/>
            <person name="Tangrot J."/>
            <person name="Rosling A."/>
        </authorList>
    </citation>
    <scope>NUCLEOTIDE SEQUENCE</scope>
    <source>
        <strain evidence="10">FL130A</strain>
    </source>
</reference>
<dbReference type="InterPro" id="IPR012394">
    <property type="entry name" value="Aldehyde_DH_NAD(P)"/>
</dbReference>
<protein>
    <recommendedName>
        <fullName evidence="4">Aldehyde dehydrogenase</fullName>
    </recommendedName>
</protein>
<dbReference type="InterPro" id="IPR029510">
    <property type="entry name" value="Ald_DH_CS_GLU"/>
</dbReference>
<dbReference type="GO" id="GO:0005737">
    <property type="term" value="C:cytoplasm"/>
    <property type="evidence" value="ECO:0007669"/>
    <property type="project" value="TreeGrafter"/>
</dbReference>
<dbReference type="FunFam" id="3.40.605.10:FF:000004">
    <property type="entry name" value="Aldehyde dehydrogenase"/>
    <property type="match status" value="1"/>
</dbReference>
<dbReference type="PANTHER" id="PTHR43570:SF16">
    <property type="entry name" value="ALDEHYDE DEHYDROGENASE TYPE III, ISOFORM Q"/>
    <property type="match status" value="1"/>
</dbReference>
<proteinExistence type="inferred from homology"/>
<keyword evidence="8" id="KW-0812">Transmembrane</keyword>
<sequence length="506" mass="56508">MDDSIYTKIDEIPQIIQQLRKSFSERLTKPIEYRKNQLHQVYKLLSENEEQIIQALANDLSKPKAESLVGELMILKQEIAEIVNNLDDWVKPEKVTMPLSLKMNQSYIRKDPKGIVLIIGTWNYPMLVLLSPFIGAIAAGCTVICKPSEVASHSASLLAELFPKYLDQNAYRIIQGGPTEMTKLLEQRFDHIFYTGSSAVGKIIMTAAAKHLTPVTLELGGKSPAIMSKDVDIMITARRILWSKAYNCGQTCIAPDYILCERSVQSALIEAFPKVLAEMYGTEIQKNNSYARIINQRHFDRIQTLLNGTKGRIVAGGDTDRNDLFIAPTIVADVPKDDTLMESEIFGPILPIVVVDSIDEAIEFVNRGEVPLALYPFSKNNDTIEYILDRVQSGGACINDCMIHGAVTTLPFGGKGNSGMGSYHGKKSFETFSHERSVLKNPFYLEKVLETRYPPYTDSKIRLISWILLYKKPNFSSSSLLRRVFGSFFLAASTVGVLALALTAFM</sequence>
<dbReference type="FunFam" id="3.40.309.10:FF:000003">
    <property type="entry name" value="Aldehyde dehydrogenase"/>
    <property type="match status" value="1"/>
</dbReference>
<dbReference type="Proteomes" id="UP000789508">
    <property type="component" value="Unassembled WGS sequence"/>
</dbReference>
<evidence type="ECO:0000256" key="3">
    <source>
        <dbReference type="ARBA" id="ARBA00023027"/>
    </source>
</evidence>
<dbReference type="InterPro" id="IPR016161">
    <property type="entry name" value="Ald_DH/histidinol_DH"/>
</dbReference>
<keyword evidence="3" id="KW-0520">NAD</keyword>
<evidence type="ECO:0000256" key="4">
    <source>
        <dbReference type="PIRNR" id="PIRNR036492"/>
    </source>
</evidence>
<dbReference type="GO" id="GO:0006081">
    <property type="term" value="P:aldehyde metabolic process"/>
    <property type="evidence" value="ECO:0007669"/>
    <property type="project" value="InterPro"/>
</dbReference>
<evidence type="ECO:0000256" key="7">
    <source>
        <dbReference type="RuleBase" id="RU003345"/>
    </source>
</evidence>
<keyword evidence="8" id="KW-1133">Transmembrane helix</keyword>
<dbReference type="PIRSF" id="PIRSF036492">
    <property type="entry name" value="ALDH"/>
    <property type="match status" value="1"/>
</dbReference>
<feature type="domain" description="Aldehyde dehydrogenase" evidence="9">
    <location>
        <begin position="11"/>
        <end position="438"/>
    </location>
</feature>
<keyword evidence="2 4" id="KW-0560">Oxidoreductase</keyword>
<evidence type="ECO:0000259" key="9">
    <source>
        <dbReference type="Pfam" id="PF00171"/>
    </source>
</evidence>
<accession>A0A9N9GY53</accession>
<name>A0A9N9GY53_9GLOM</name>
<feature type="active site" evidence="5">
    <location>
        <position position="252"/>
    </location>
</feature>
<evidence type="ECO:0000256" key="8">
    <source>
        <dbReference type="SAM" id="Phobius"/>
    </source>
</evidence>
<dbReference type="Gene3D" id="3.40.605.10">
    <property type="entry name" value="Aldehyde Dehydrogenase, Chain A, domain 1"/>
    <property type="match status" value="1"/>
</dbReference>
<gene>
    <name evidence="10" type="ORF">ALEPTO_LOCUS9770</name>
</gene>
<evidence type="ECO:0000256" key="2">
    <source>
        <dbReference type="ARBA" id="ARBA00023002"/>
    </source>
</evidence>
<dbReference type="OrthoDB" id="440325at2759"/>
<dbReference type="GO" id="GO:0004029">
    <property type="term" value="F:aldehyde dehydrogenase (NAD+) activity"/>
    <property type="evidence" value="ECO:0007669"/>
    <property type="project" value="TreeGrafter"/>
</dbReference>